<dbReference type="Proteomes" id="UP000392064">
    <property type="component" value="Chromosome"/>
</dbReference>
<dbReference type="SUPFAM" id="SSF159283">
    <property type="entry name" value="Guanosine diphospho-D-mannose pyrophosphorylase/mannose-6-phosphate isomerase linker domain"/>
    <property type="match status" value="1"/>
</dbReference>
<dbReference type="SUPFAM" id="SSF53448">
    <property type="entry name" value="Nucleotide-diphospho-sugar transferases"/>
    <property type="match status" value="1"/>
</dbReference>
<gene>
    <name evidence="3" type="ORF">GEV26_02730</name>
</gene>
<reference evidence="3 4" key="1">
    <citation type="submission" date="2019-11" db="EMBL/GenBank/DDBJ databases">
        <authorList>
            <person name="Li J."/>
        </authorList>
    </citation>
    <scope>NUCLEOTIDE SEQUENCE [LARGE SCALE GENOMIC DNA]</scope>
    <source>
        <strain evidence="3 4">MF47</strain>
    </source>
</reference>
<dbReference type="AlphaFoldDB" id="A0A5Q2MK90"/>
<feature type="domain" description="Nucleotidyl transferase" evidence="1">
    <location>
        <begin position="12"/>
        <end position="291"/>
    </location>
</feature>
<evidence type="ECO:0000313" key="3">
    <source>
        <dbReference type="EMBL" id="QGG40370.1"/>
    </source>
</evidence>
<dbReference type="GO" id="GO:0004475">
    <property type="term" value="F:mannose-1-phosphate guanylyltransferase (GTP) activity"/>
    <property type="evidence" value="ECO:0007669"/>
    <property type="project" value="InterPro"/>
</dbReference>
<evidence type="ECO:0000259" key="2">
    <source>
        <dbReference type="Pfam" id="PF22640"/>
    </source>
</evidence>
<dbReference type="RefSeq" id="WP_153651642.1">
    <property type="nucleotide sequence ID" value="NZ_CP045737.1"/>
</dbReference>
<sequence length="360" mass="37227">MTPPDSLDSFHAVIPAGGAGTRLWPLSRAGRPKFLLDLDGSGRSLLQQTWDRLRELVPAERIHVVTGAAHADAICEQLPELTGLLVEPSPRDSMPAIGLAAAVIGASDPDAIIGSFAADHVIEGQEAFAAAITQAVAVAGTGLITTIGIAPTGPSTAFGYIESGRQLDVPGAPSAQAVAAFVEKPDAETAAAYVAGGAHSWNGGMFVTRTDVLLGHLARLQPGLHQGLAEIARAWGGDRQQDVLEATWPRLTKIAIDHAVAEPVSLEGGMAVVPGTFGWDDVGDFAALQDVGTGSSPDTVWVDASGLAIAADHTTIAVVGLDDVVVVRTADALLVTTRAHAQRVKDVVAELKERGRTDLV</sequence>
<dbReference type="GO" id="GO:0009298">
    <property type="term" value="P:GDP-mannose biosynthetic process"/>
    <property type="evidence" value="ECO:0007669"/>
    <property type="project" value="TreeGrafter"/>
</dbReference>
<dbReference type="Pfam" id="PF00483">
    <property type="entry name" value="NTP_transferase"/>
    <property type="match status" value="1"/>
</dbReference>
<name>A0A5Q2MK90_9ACTN</name>
<keyword evidence="4" id="KW-1185">Reference proteome</keyword>
<dbReference type="InterPro" id="IPR005835">
    <property type="entry name" value="NTP_transferase_dom"/>
</dbReference>
<protein>
    <submittedName>
        <fullName evidence="3">Mannose-1-phosphate guanylyltransferase</fullName>
    </submittedName>
</protein>
<evidence type="ECO:0000259" key="1">
    <source>
        <dbReference type="Pfam" id="PF00483"/>
    </source>
</evidence>
<dbReference type="PANTHER" id="PTHR46390:SF1">
    <property type="entry name" value="MANNOSE-1-PHOSPHATE GUANYLYLTRANSFERASE"/>
    <property type="match status" value="1"/>
</dbReference>
<organism evidence="3 4">
    <name type="scientific">Aeromicrobium yanjiei</name>
    <dbReference type="NCBI Taxonomy" id="2662028"/>
    <lineage>
        <taxon>Bacteria</taxon>
        <taxon>Bacillati</taxon>
        <taxon>Actinomycetota</taxon>
        <taxon>Actinomycetes</taxon>
        <taxon>Propionibacteriales</taxon>
        <taxon>Nocardioidaceae</taxon>
        <taxon>Aeromicrobium</taxon>
    </lineage>
</organism>
<dbReference type="InterPro" id="IPR054566">
    <property type="entry name" value="ManC/GMP-like_b-helix"/>
</dbReference>
<keyword evidence="3" id="KW-0808">Transferase</keyword>
<dbReference type="PANTHER" id="PTHR46390">
    <property type="entry name" value="MANNOSE-1-PHOSPHATE GUANYLYLTRANSFERASE"/>
    <property type="match status" value="1"/>
</dbReference>
<dbReference type="InterPro" id="IPR029044">
    <property type="entry name" value="Nucleotide-diphossugar_trans"/>
</dbReference>
<dbReference type="CDD" id="cd02509">
    <property type="entry name" value="GDP-M1P_Guanylyltransferase"/>
    <property type="match status" value="1"/>
</dbReference>
<dbReference type="Pfam" id="PF22640">
    <property type="entry name" value="ManC_GMP_beta-helix"/>
    <property type="match status" value="1"/>
</dbReference>
<dbReference type="KEGG" id="aef:GEV26_02730"/>
<dbReference type="InterPro" id="IPR051161">
    <property type="entry name" value="Mannose-6P_isomerase_type2"/>
</dbReference>
<dbReference type="EMBL" id="CP045737">
    <property type="protein sequence ID" value="QGG40370.1"/>
    <property type="molecule type" value="Genomic_DNA"/>
</dbReference>
<evidence type="ECO:0000313" key="4">
    <source>
        <dbReference type="Proteomes" id="UP000392064"/>
    </source>
</evidence>
<dbReference type="Gene3D" id="3.90.550.10">
    <property type="entry name" value="Spore Coat Polysaccharide Biosynthesis Protein SpsA, Chain A"/>
    <property type="match status" value="1"/>
</dbReference>
<keyword evidence="3" id="KW-0548">Nucleotidyltransferase</keyword>
<feature type="domain" description="MannoseP isomerase/GMP-like beta-helix" evidence="2">
    <location>
        <begin position="299"/>
        <end position="351"/>
    </location>
</feature>
<dbReference type="InterPro" id="IPR049577">
    <property type="entry name" value="GMPP_N"/>
</dbReference>
<accession>A0A5Q2MK90</accession>
<proteinExistence type="predicted"/>